<keyword evidence="1" id="KW-1185">Reference proteome</keyword>
<dbReference type="RefSeq" id="XP_075099329.1">
    <property type="nucleotide sequence ID" value="XM_075243228.1"/>
</dbReference>
<sequence length="145" mass="16403">MTPFEVVYGQKPPIHLPFVAHSSLVEVVDKCLQARESTIRLLKQNLQLAQSRMKEQVDKKRSLRSFEEGDMVLKKARTVAYKLELPVHGKIHNTFHVSQLKQHIGDKPAVPDLPVALSSHGHIMLEPEAIVDSRKLQDRGCSHKS</sequence>
<evidence type="ECO:0000313" key="1">
    <source>
        <dbReference type="Proteomes" id="UP000790787"/>
    </source>
</evidence>
<name>A0AC58TQ35_TOBAC</name>
<reference evidence="2" key="2">
    <citation type="submission" date="2025-08" db="UniProtKB">
        <authorList>
            <consortium name="RefSeq"/>
        </authorList>
    </citation>
    <scope>IDENTIFICATION</scope>
    <source>
        <tissue evidence="2">Leaf</tissue>
    </source>
</reference>
<evidence type="ECO:0000313" key="2">
    <source>
        <dbReference type="RefSeq" id="XP_075099329.1"/>
    </source>
</evidence>
<protein>
    <submittedName>
        <fullName evidence="2">Uncharacterized protein LOC142176145</fullName>
    </submittedName>
</protein>
<reference evidence="1" key="1">
    <citation type="journal article" date="2014" name="Nat. Commun.">
        <title>The tobacco genome sequence and its comparison with those of tomato and potato.</title>
        <authorList>
            <person name="Sierro N."/>
            <person name="Battey J.N."/>
            <person name="Ouadi S."/>
            <person name="Bakaher N."/>
            <person name="Bovet L."/>
            <person name="Willig A."/>
            <person name="Goepfert S."/>
            <person name="Peitsch M.C."/>
            <person name="Ivanov N.V."/>
        </authorList>
    </citation>
    <scope>NUCLEOTIDE SEQUENCE [LARGE SCALE GENOMIC DNA]</scope>
</reference>
<dbReference type="Proteomes" id="UP000790787">
    <property type="component" value="Chromosome 22"/>
</dbReference>
<accession>A0AC58TQ35</accession>
<gene>
    <name evidence="2" type="primary">LOC142176145</name>
</gene>
<organism evidence="1 2">
    <name type="scientific">Nicotiana tabacum</name>
    <name type="common">Common tobacco</name>
    <dbReference type="NCBI Taxonomy" id="4097"/>
    <lineage>
        <taxon>Eukaryota</taxon>
        <taxon>Viridiplantae</taxon>
        <taxon>Streptophyta</taxon>
        <taxon>Embryophyta</taxon>
        <taxon>Tracheophyta</taxon>
        <taxon>Spermatophyta</taxon>
        <taxon>Magnoliopsida</taxon>
        <taxon>eudicotyledons</taxon>
        <taxon>Gunneridae</taxon>
        <taxon>Pentapetalae</taxon>
        <taxon>asterids</taxon>
        <taxon>lamiids</taxon>
        <taxon>Solanales</taxon>
        <taxon>Solanaceae</taxon>
        <taxon>Nicotianoideae</taxon>
        <taxon>Nicotianeae</taxon>
        <taxon>Nicotiana</taxon>
    </lineage>
</organism>
<proteinExistence type="predicted"/>